<dbReference type="PANTHER" id="PTHR20883">
    <property type="entry name" value="PHYTANOYL-COA DIOXYGENASE DOMAIN CONTAINING 1"/>
    <property type="match status" value="1"/>
</dbReference>
<dbReference type="RefSeq" id="WP_067522062.1">
    <property type="nucleotide sequence ID" value="NZ_JABELX010000011.1"/>
</dbReference>
<protein>
    <recommendedName>
        <fullName evidence="3">Phytanoyl-CoA dioxygenase family protein</fullName>
    </recommendedName>
</protein>
<accession>A0A849C4R8</accession>
<evidence type="ECO:0000313" key="2">
    <source>
        <dbReference type="Proteomes" id="UP000586827"/>
    </source>
</evidence>
<reference evidence="1 2" key="1">
    <citation type="submission" date="2020-05" db="EMBL/GenBank/DDBJ databases">
        <title>MicrobeNet Type strains.</title>
        <authorList>
            <person name="Nicholson A.C."/>
        </authorList>
    </citation>
    <scope>NUCLEOTIDE SEQUENCE [LARGE SCALE GENOMIC DNA]</scope>
    <source>
        <strain evidence="1 2">JCM 3224</strain>
    </source>
</reference>
<dbReference type="PANTHER" id="PTHR20883:SF48">
    <property type="entry name" value="ECTOINE DIOXYGENASE"/>
    <property type="match status" value="1"/>
</dbReference>
<dbReference type="SUPFAM" id="SSF51197">
    <property type="entry name" value="Clavaminate synthase-like"/>
    <property type="match status" value="1"/>
</dbReference>
<evidence type="ECO:0008006" key="3">
    <source>
        <dbReference type="Google" id="ProtNLM"/>
    </source>
</evidence>
<comment type="caution">
    <text evidence="1">The sequence shown here is derived from an EMBL/GenBank/DDBJ whole genome shotgun (WGS) entry which is preliminary data.</text>
</comment>
<dbReference type="Pfam" id="PF05721">
    <property type="entry name" value="PhyH"/>
    <property type="match status" value="1"/>
</dbReference>
<dbReference type="GO" id="GO:0016706">
    <property type="term" value="F:2-oxoglutarate-dependent dioxygenase activity"/>
    <property type="evidence" value="ECO:0007669"/>
    <property type="project" value="UniProtKB-ARBA"/>
</dbReference>
<evidence type="ECO:0000313" key="1">
    <source>
        <dbReference type="EMBL" id="NNH73694.1"/>
    </source>
</evidence>
<proteinExistence type="predicted"/>
<sequence>MSAHAELLREFDTNGYVILRDVLDAAEVSRLATVVGENTHKILDKRGKSPDERALVLDFLGFDEGLVDLVDHPRLLPVVAAILGSNIYLYHTHWCVAPSLSGQTFPNRQHFLHAHNDAADASAEVIGADTFWRWHRDGGQINNELGPHPQPRLSLKAGVFLTDLSEPSGGNMAVVPGSHKRDVPLPCAGAPADAGVEILARAGDVVVFDRRLIHSSSPNLSSRTRMVLFYGYSYRWLRPRDEMTVERYLDSASPVRRQLLGATSSAYAYSSPSWKDVPLAEWLAASGNVAGPLEEL</sequence>
<dbReference type="AlphaFoldDB" id="A0A849C4R8"/>
<gene>
    <name evidence="1" type="ORF">HLB23_28225</name>
</gene>
<keyword evidence="2" id="KW-1185">Reference proteome</keyword>
<dbReference type="Gene3D" id="2.60.120.620">
    <property type="entry name" value="q2cbj1_9rhob like domain"/>
    <property type="match status" value="1"/>
</dbReference>
<dbReference type="GO" id="GO:0005506">
    <property type="term" value="F:iron ion binding"/>
    <property type="evidence" value="ECO:0007669"/>
    <property type="project" value="UniProtKB-ARBA"/>
</dbReference>
<organism evidence="1 2">
    <name type="scientific">Nocardia uniformis</name>
    <dbReference type="NCBI Taxonomy" id="53432"/>
    <lineage>
        <taxon>Bacteria</taxon>
        <taxon>Bacillati</taxon>
        <taxon>Actinomycetota</taxon>
        <taxon>Actinomycetes</taxon>
        <taxon>Mycobacteriales</taxon>
        <taxon>Nocardiaceae</taxon>
        <taxon>Nocardia</taxon>
    </lineage>
</organism>
<name>A0A849C4R8_9NOCA</name>
<dbReference type="InterPro" id="IPR008775">
    <property type="entry name" value="Phytyl_CoA_dOase-like"/>
</dbReference>
<dbReference type="Proteomes" id="UP000586827">
    <property type="component" value="Unassembled WGS sequence"/>
</dbReference>
<dbReference type="EMBL" id="JABELX010000011">
    <property type="protein sequence ID" value="NNH73694.1"/>
    <property type="molecule type" value="Genomic_DNA"/>
</dbReference>